<gene>
    <name evidence="2" type="ORF">DSTB1V02_LOCUS15112</name>
</gene>
<organism evidence="2">
    <name type="scientific">Darwinula stevensoni</name>
    <dbReference type="NCBI Taxonomy" id="69355"/>
    <lineage>
        <taxon>Eukaryota</taxon>
        <taxon>Metazoa</taxon>
        <taxon>Ecdysozoa</taxon>
        <taxon>Arthropoda</taxon>
        <taxon>Crustacea</taxon>
        <taxon>Oligostraca</taxon>
        <taxon>Ostracoda</taxon>
        <taxon>Podocopa</taxon>
        <taxon>Podocopida</taxon>
        <taxon>Darwinulocopina</taxon>
        <taxon>Darwinuloidea</taxon>
        <taxon>Darwinulidae</taxon>
        <taxon>Darwinula</taxon>
    </lineage>
</organism>
<name>A0A7R9FUF4_9CRUS</name>
<evidence type="ECO:0000313" key="3">
    <source>
        <dbReference type="Proteomes" id="UP000677054"/>
    </source>
</evidence>
<dbReference type="GO" id="GO:0005886">
    <property type="term" value="C:plasma membrane"/>
    <property type="evidence" value="ECO:0007669"/>
    <property type="project" value="TreeGrafter"/>
</dbReference>
<sequence>RCRGLSEEEFTSGSCREEAERACAGGGACPKGHACMPAPSQCLFDGPPCRQHVCVPISEPCDELELGRDSEVCDILGETHPSLCHLLARHRVLAHSGPCYSGCSRRGPVCGLDGETYPSECHAWGAGTQVDYRSPCEGECHPGMQCRG</sequence>
<dbReference type="EMBL" id="LR924020">
    <property type="protein sequence ID" value="CAD7255367.1"/>
    <property type="molecule type" value="Genomic_DNA"/>
</dbReference>
<dbReference type="InterPro" id="IPR039016">
    <property type="entry name" value="RECK"/>
</dbReference>
<proteinExistence type="predicted"/>
<dbReference type="InterPro" id="IPR002350">
    <property type="entry name" value="Kazal_dom"/>
</dbReference>
<dbReference type="PANTHER" id="PTHR13487:SF3">
    <property type="entry name" value="REVERSION-INDUCING CYSTEINE-RICH PROTEIN WITH KAZAL MOTIFS"/>
    <property type="match status" value="1"/>
</dbReference>
<protein>
    <recommendedName>
        <fullName evidence="1">Kazal-like domain-containing protein</fullName>
    </recommendedName>
</protein>
<dbReference type="SMART" id="SM00280">
    <property type="entry name" value="KAZAL"/>
    <property type="match status" value="2"/>
</dbReference>
<dbReference type="InterPro" id="IPR036058">
    <property type="entry name" value="Kazal_dom_sf"/>
</dbReference>
<dbReference type="Pfam" id="PF07648">
    <property type="entry name" value="Kazal_2"/>
    <property type="match status" value="2"/>
</dbReference>
<dbReference type="OrthoDB" id="192611at2759"/>
<dbReference type="GO" id="GO:0008191">
    <property type="term" value="F:metalloendopeptidase inhibitor activity"/>
    <property type="evidence" value="ECO:0007669"/>
    <property type="project" value="InterPro"/>
</dbReference>
<dbReference type="GO" id="GO:0030198">
    <property type="term" value="P:extracellular matrix organization"/>
    <property type="evidence" value="ECO:0007669"/>
    <property type="project" value="TreeGrafter"/>
</dbReference>
<dbReference type="PANTHER" id="PTHR13487">
    <property type="entry name" value="SERINE PROTEASE INHIBITOR"/>
    <property type="match status" value="1"/>
</dbReference>
<evidence type="ECO:0000313" key="2">
    <source>
        <dbReference type="EMBL" id="CAD7255367.1"/>
    </source>
</evidence>
<evidence type="ECO:0000259" key="1">
    <source>
        <dbReference type="PROSITE" id="PS51465"/>
    </source>
</evidence>
<reference evidence="2" key="1">
    <citation type="submission" date="2020-11" db="EMBL/GenBank/DDBJ databases">
        <authorList>
            <person name="Tran Van P."/>
        </authorList>
    </citation>
    <scope>NUCLEOTIDE SEQUENCE</scope>
</reference>
<dbReference type="SUPFAM" id="SSF100895">
    <property type="entry name" value="Kazal-type serine protease inhibitors"/>
    <property type="match status" value="1"/>
</dbReference>
<accession>A0A7R9FUF4</accession>
<dbReference type="Proteomes" id="UP000677054">
    <property type="component" value="Unassembled WGS sequence"/>
</dbReference>
<feature type="non-terminal residue" evidence="2">
    <location>
        <position position="1"/>
    </location>
</feature>
<dbReference type="Gene3D" id="3.30.60.30">
    <property type="match status" value="1"/>
</dbReference>
<dbReference type="PROSITE" id="PS51465">
    <property type="entry name" value="KAZAL_2"/>
    <property type="match status" value="1"/>
</dbReference>
<feature type="domain" description="Kazal-like" evidence="1">
    <location>
        <begin position="108"/>
        <end position="142"/>
    </location>
</feature>
<dbReference type="AlphaFoldDB" id="A0A7R9FUF4"/>
<dbReference type="EMBL" id="CAJPEV010024502">
    <property type="protein sequence ID" value="CAG0908507.1"/>
    <property type="molecule type" value="Genomic_DNA"/>
</dbReference>
<feature type="non-terminal residue" evidence="2">
    <location>
        <position position="148"/>
    </location>
</feature>
<keyword evidence="3" id="KW-1185">Reference proteome</keyword>